<name>A0A835XKH8_9CHLO</name>
<dbReference type="GO" id="GO:0005930">
    <property type="term" value="C:axoneme"/>
    <property type="evidence" value="ECO:0007669"/>
    <property type="project" value="UniProtKB-SubCell"/>
</dbReference>
<comment type="caution">
    <text evidence="3">The sequence shown here is derived from an EMBL/GenBank/DDBJ whole genome shotgun (WGS) entry which is preliminary data.</text>
</comment>
<dbReference type="EMBL" id="JAEHOE010000313">
    <property type="protein sequence ID" value="KAG2481969.1"/>
    <property type="molecule type" value="Genomic_DNA"/>
</dbReference>
<dbReference type="InterPro" id="IPR032675">
    <property type="entry name" value="LRR_dom_sf"/>
</dbReference>
<keyword evidence="4" id="KW-1185">Reference proteome</keyword>
<dbReference type="Gene3D" id="3.80.10.10">
    <property type="entry name" value="Ribonuclease Inhibitor"/>
    <property type="match status" value="1"/>
</dbReference>
<accession>A0A835XKH8</accession>
<dbReference type="SUPFAM" id="SSF52058">
    <property type="entry name" value="L domain-like"/>
    <property type="match status" value="1"/>
</dbReference>
<evidence type="ECO:0000256" key="1">
    <source>
        <dbReference type="ARBA" id="ARBA00004430"/>
    </source>
</evidence>
<dbReference type="Proteomes" id="UP000612055">
    <property type="component" value="Unassembled WGS sequence"/>
</dbReference>
<feature type="compositionally biased region" description="Acidic residues" evidence="2">
    <location>
        <begin position="423"/>
        <end position="440"/>
    </location>
</feature>
<feature type="region of interest" description="Disordered" evidence="2">
    <location>
        <begin position="423"/>
        <end position="450"/>
    </location>
</feature>
<comment type="subcellular location">
    <subcellularLocation>
        <location evidence="1">Cytoplasm</location>
        <location evidence="1">Cytoskeleton</location>
        <location evidence="1">Cilium axoneme</location>
    </subcellularLocation>
</comment>
<evidence type="ECO:0000256" key="2">
    <source>
        <dbReference type="SAM" id="MobiDB-lite"/>
    </source>
</evidence>
<protein>
    <submittedName>
        <fullName evidence="3">Uncharacterized protein</fullName>
    </submittedName>
</protein>
<proteinExistence type="predicted"/>
<evidence type="ECO:0000313" key="4">
    <source>
        <dbReference type="Proteomes" id="UP000612055"/>
    </source>
</evidence>
<evidence type="ECO:0000313" key="3">
    <source>
        <dbReference type="EMBL" id="KAG2481969.1"/>
    </source>
</evidence>
<dbReference type="AlphaFoldDB" id="A0A835XKH8"/>
<organism evidence="3 4">
    <name type="scientific">Edaphochlamys debaryana</name>
    <dbReference type="NCBI Taxonomy" id="47281"/>
    <lineage>
        <taxon>Eukaryota</taxon>
        <taxon>Viridiplantae</taxon>
        <taxon>Chlorophyta</taxon>
        <taxon>core chlorophytes</taxon>
        <taxon>Chlorophyceae</taxon>
        <taxon>CS clade</taxon>
        <taxon>Chlamydomonadales</taxon>
        <taxon>Chlamydomonadales incertae sedis</taxon>
        <taxon>Edaphochlamys</taxon>
    </lineage>
</organism>
<gene>
    <name evidence="3" type="ORF">HYH03_019076</name>
</gene>
<reference evidence="3" key="1">
    <citation type="journal article" date="2020" name="bioRxiv">
        <title>Comparative genomics of Chlamydomonas.</title>
        <authorList>
            <person name="Craig R.J."/>
            <person name="Hasan A.R."/>
            <person name="Ness R.W."/>
            <person name="Keightley P.D."/>
        </authorList>
    </citation>
    <scope>NUCLEOTIDE SEQUENCE</scope>
    <source>
        <strain evidence="3">CCAP 11/70</strain>
    </source>
</reference>
<sequence>MHRSNGLQLLHSLAEASSVAPLATQELEVTLPVLTSKTAALILSAFPRLERLRVGLWEPGEVYRERDEFDAAFAATLQRLLDRERGIPHLSFLDLERAPNTPDVRRALSGATQLTGLKLPAVRTEVEAQAIAPLTSLRSLDLWCYDAPILGALLSPLTALTSLRLRGDGHLSPALAGLPRLASLDYSTGHLDVSVLATLTALTWLSVRSLALPAAAGDAFEALAAPAHRHPWQLPPGLTHIELTRQPPEALHALRSSPMRKLTWFIDELELEGKTHLDYYRDDDGDVAADLTPHGEAALCAVAEFLAGRMADDSWIGMVCTAEHRVRPIRCVGGPEEAGPGRRNHTPWLEAFGRAGVPQLELDCFTLSYQDFEALAGHTGLKVLQLGEYIKYPLPALLSLPLMSSLERLELSADLWCRQAVENGEDAGGSDDDSGDPDGDQEPRARARAAALPPDLPGVLSALLCLRRRLRLILVHNFGPSKQERRLLTALVADVNSRVERLGGDSTRLEARDW</sequence>